<protein>
    <submittedName>
        <fullName evidence="3">Fic family protein</fullName>
    </submittedName>
</protein>
<proteinExistence type="predicted"/>
<dbReference type="Pfam" id="PF02661">
    <property type="entry name" value="Fic"/>
    <property type="match status" value="1"/>
</dbReference>
<comment type="caution">
    <text evidence="3">The sequence shown here is derived from an EMBL/GenBank/DDBJ whole genome shotgun (WGS) entry which is preliminary data.</text>
</comment>
<dbReference type="PANTHER" id="PTHR13504:SF38">
    <property type="entry name" value="FIDO DOMAIN-CONTAINING PROTEIN"/>
    <property type="match status" value="1"/>
</dbReference>
<evidence type="ECO:0000259" key="2">
    <source>
        <dbReference type="PROSITE" id="PS51459"/>
    </source>
</evidence>
<accession>A0ABP4QF69</accession>
<dbReference type="InterPro" id="IPR036597">
    <property type="entry name" value="Fido-like_dom_sf"/>
</dbReference>
<feature type="domain" description="Fido" evidence="2">
    <location>
        <begin position="137"/>
        <end position="295"/>
    </location>
</feature>
<evidence type="ECO:0000313" key="3">
    <source>
        <dbReference type="EMBL" id="GAA1608761.1"/>
    </source>
</evidence>
<organism evidence="3 4">
    <name type="scientific">Kribbella sancticallisti</name>
    <dbReference type="NCBI Taxonomy" id="460087"/>
    <lineage>
        <taxon>Bacteria</taxon>
        <taxon>Bacillati</taxon>
        <taxon>Actinomycetota</taxon>
        <taxon>Actinomycetes</taxon>
        <taxon>Propionibacteriales</taxon>
        <taxon>Kribbellaceae</taxon>
        <taxon>Kribbella</taxon>
    </lineage>
</organism>
<gene>
    <name evidence="3" type="ORF">GCM10009789_74030</name>
</gene>
<name>A0ABP4QF69_9ACTN</name>
<feature type="compositionally biased region" description="Basic and acidic residues" evidence="1">
    <location>
        <begin position="410"/>
        <end position="422"/>
    </location>
</feature>
<dbReference type="InterPro" id="IPR003812">
    <property type="entry name" value="Fido"/>
</dbReference>
<keyword evidence="4" id="KW-1185">Reference proteome</keyword>
<dbReference type="Proteomes" id="UP001500393">
    <property type="component" value="Unassembled WGS sequence"/>
</dbReference>
<dbReference type="Gene3D" id="1.10.3290.10">
    <property type="entry name" value="Fido-like domain"/>
    <property type="match status" value="1"/>
</dbReference>
<dbReference type="EMBL" id="BAAAOS010000056">
    <property type="protein sequence ID" value="GAA1608761.1"/>
    <property type="molecule type" value="Genomic_DNA"/>
</dbReference>
<dbReference type="SUPFAM" id="SSF140931">
    <property type="entry name" value="Fic-like"/>
    <property type="match status" value="1"/>
</dbReference>
<dbReference type="PANTHER" id="PTHR13504">
    <property type="entry name" value="FIDO DOMAIN-CONTAINING PROTEIN DDB_G0283145"/>
    <property type="match status" value="1"/>
</dbReference>
<dbReference type="Pfam" id="PF13784">
    <property type="entry name" value="Fic_N"/>
    <property type="match status" value="1"/>
</dbReference>
<dbReference type="InterPro" id="IPR025758">
    <property type="entry name" value="Fic/DOC_N"/>
</dbReference>
<evidence type="ECO:0000313" key="4">
    <source>
        <dbReference type="Proteomes" id="UP001500393"/>
    </source>
</evidence>
<dbReference type="InterPro" id="IPR040198">
    <property type="entry name" value="Fido_containing"/>
</dbReference>
<feature type="region of interest" description="Disordered" evidence="1">
    <location>
        <begin position="400"/>
        <end position="422"/>
    </location>
</feature>
<reference evidence="4" key="1">
    <citation type="journal article" date="2019" name="Int. J. Syst. Evol. Microbiol.">
        <title>The Global Catalogue of Microorganisms (GCM) 10K type strain sequencing project: providing services to taxonomists for standard genome sequencing and annotation.</title>
        <authorList>
            <consortium name="The Broad Institute Genomics Platform"/>
            <consortium name="The Broad Institute Genome Sequencing Center for Infectious Disease"/>
            <person name="Wu L."/>
            <person name="Ma J."/>
        </authorList>
    </citation>
    <scope>NUCLEOTIDE SEQUENCE [LARGE SCALE GENOMIC DNA]</scope>
    <source>
        <strain evidence="4">JCM 14969</strain>
    </source>
</reference>
<sequence>MSQLITSIWASSQDAYGPRRHRRPCEYSAYVPDPLSAHSLELSAELAADVVDTERTLATFGGSDTHNLEQLARFLLRAEAVASSKIEGLQVSSRRLARHEAKVEAGAHDNDATADAVLGNVKAMNYAVDSVAEVEHVTVHHLLEVHAALMEHSDRPEIAGLVRTQQNWIGGNDFNPCQAAFVPPPPEYVNELLEDLCSFINRDDLPGTIQAGMAHAQFETIHPFADGNGRTGRALIHVILKRRGLAKDFIPPISLALATRATAYVEGLSKFRYVGEPTSQAALEGLRGWLDLFLSATRRAAADAVALRADLIDLESDWRGKVNPRKGSAADRLLPQLIAHPVVTTDDVMRLTGAGRSAAFAAIESLIATEVLQPVGSQQRYRLFEAPRVFEVLTDYERASATESGNTRGEAPKRVVPDRRRR</sequence>
<dbReference type="PROSITE" id="PS51459">
    <property type="entry name" value="FIDO"/>
    <property type="match status" value="1"/>
</dbReference>
<evidence type="ECO:0000256" key="1">
    <source>
        <dbReference type="SAM" id="MobiDB-lite"/>
    </source>
</evidence>